<keyword evidence="1" id="KW-0732">Signal</keyword>
<evidence type="ECO:0008006" key="4">
    <source>
        <dbReference type="Google" id="ProtNLM"/>
    </source>
</evidence>
<dbReference type="PANTHER" id="PTHR11102">
    <property type="entry name" value="SEL-1-LIKE PROTEIN"/>
    <property type="match status" value="1"/>
</dbReference>
<dbReference type="RefSeq" id="WP_053078274.1">
    <property type="nucleotide sequence ID" value="NZ_JYLB01000001.1"/>
</dbReference>
<dbReference type="Proteomes" id="UP000182814">
    <property type="component" value="Chromosome I"/>
</dbReference>
<protein>
    <recommendedName>
        <fullName evidence="4">Sel1 repeat family protein</fullName>
    </recommendedName>
</protein>
<evidence type="ECO:0000313" key="2">
    <source>
        <dbReference type="EMBL" id="SDT40931.1"/>
    </source>
</evidence>
<dbReference type="AlphaFoldDB" id="A0A1H2A4K9"/>
<dbReference type="EMBL" id="LT629746">
    <property type="protein sequence ID" value="SDT40931.1"/>
    <property type="molecule type" value="Genomic_DNA"/>
</dbReference>
<reference evidence="3" key="1">
    <citation type="submission" date="2016-10" db="EMBL/GenBank/DDBJ databases">
        <authorList>
            <person name="Varghese N."/>
            <person name="Submissions S."/>
        </authorList>
    </citation>
    <scope>NUCLEOTIDE SEQUENCE [LARGE SCALE GENOMIC DNA]</scope>
    <source>
        <strain evidence="3">BS3782</strain>
    </source>
</reference>
<accession>A0A1H2A4K9</accession>
<sequence length="329" mass="36172">MKQRSARTFCFIAFLLAGISLPVCAQLTSEQQSAKSQGTELYNQLKGASALPYLQIAATAGDSEAQYYLGEAIRKNKRYIDAAAKEAYEASAEQGNIYSMIRLGQMGGDLCATMNNCPKSQKTPVEWLTSAKSLATEEAAQGNAESMYLMYEITGDKKWLEQSAENGFALSQYLLATDYREGGGFFLLPSSRADAVERWMKASAEGGYPRGMTGLATALFEKKDLEGARNWTERAAATGYVEAIFNYGYYLSGKNSDFGFPVDFVKSYALLSLFLELDGGGGAKEDAEYVISKIREKINKAQLDEADTFAANWKKTHPALSFFPFKLSR</sequence>
<evidence type="ECO:0000256" key="1">
    <source>
        <dbReference type="SAM" id="SignalP"/>
    </source>
</evidence>
<feature type="chain" id="PRO_5009268454" description="Sel1 repeat family protein" evidence="1">
    <location>
        <begin position="26"/>
        <end position="329"/>
    </location>
</feature>
<keyword evidence="3" id="KW-1185">Reference proteome</keyword>
<dbReference type="InterPro" id="IPR011990">
    <property type="entry name" value="TPR-like_helical_dom_sf"/>
</dbReference>
<name>A0A1H2A4K9_9PSED</name>
<organism evidence="2 3">
    <name type="scientific">Pseudomonas lini</name>
    <dbReference type="NCBI Taxonomy" id="163011"/>
    <lineage>
        <taxon>Bacteria</taxon>
        <taxon>Pseudomonadati</taxon>
        <taxon>Pseudomonadota</taxon>
        <taxon>Gammaproteobacteria</taxon>
        <taxon>Pseudomonadales</taxon>
        <taxon>Pseudomonadaceae</taxon>
        <taxon>Pseudomonas</taxon>
    </lineage>
</organism>
<proteinExistence type="predicted"/>
<dbReference type="PANTHER" id="PTHR11102:SF160">
    <property type="entry name" value="ERAD-ASSOCIATED E3 UBIQUITIN-PROTEIN LIGASE COMPONENT HRD3"/>
    <property type="match status" value="1"/>
</dbReference>
<dbReference type="SUPFAM" id="SSF81901">
    <property type="entry name" value="HCP-like"/>
    <property type="match status" value="2"/>
</dbReference>
<feature type="signal peptide" evidence="1">
    <location>
        <begin position="1"/>
        <end position="25"/>
    </location>
</feature>
<gene>
    <name evidence="2" type="ORF">SAMN04490191_4319</name>
</gene>
<dbReference type="Gene3D" id="1.25.40.10">
    <property type="entry name" value="Tetratricopeptide repeat domain"/>
    <property type="match status" value="1"/>
</dbReference>
<dbReference type="InterPro" id="IPR050767">
    <property type="entry name" value="Sel1_AlgK"/>
</dbReference>
<evidence type="ECO:0000313" key="3">
    <source>
        <dbReference type="Proteomes" id="UP000182814"/>
    </source>
</evidence>